<feature type="compositionally biased region" description="Basic and acidic residues" evidence="20">
    <location>
        <begin position="514"/>
        <end position="532"/>
    </location>
</feature>
<sequence>TIIHTCSNSQTAVWNWLYFIPLIIIGSFFVLNLVLGVLSGEFAKERERVENRRAFMKLRRQQQIERELNGYRAWIDRAEEVMLAEENKNSGPSALDGKKLLSFLVSLCTLSFCIPMPRASIRSAKRGPTAYFRRKERLLRISIRRVVKTHTFYWTVLGLVALNTLCVAIVHHNQPLWLSNFLYYAEFLFLALFLTEMFLKMYSLGPRLYFHSSFNCFDCSVIVGSIFEVLWGFFRPGTSFGISVLRALRLLRIFKITKYWASLRNLVVSLMNSMKSIISLIFLLFLFIVVFALLGMQLFGGRFIFEDYTPTNFDTFPAAIMTVFQILTGEDWNEVMYNGIRSQGGVKSGMWSSIYFIVLTLFGNYTLLNVFLAIAVDNLANAQELTKDEEEAEAAFNQKHALQKAKEVGPLSSFMSSEHTPKHQEFSQRERRKRMTMSVWEQRTSQLRRHRQMSSREILFSTPSEEKDGPPASAQGQHGRPLSLHRKAMQHTPSGSSGVVSRERKPLGKSLGQQREEEKPRECRGEGSRDQRGGGAVKIRGEQVRQRKGHIKVKRDRNYLGKRRKGECSESPGKLSLSLVFLVRIYCSTHMLFTCAAIKFEPAKACAVLLLLHVVSDLRITSSPSHLLSLRVRRACHYVVNLRYFEMSILLVIAASSIALAAEDPVATSSDWNKVLRYFDYVFTGVFTFEMIIKMIDQGLILHDGSYFRDLWNILDFIVVVGALVAFALTNNKGRDIKTIKSLRVLRVLRPLKTIKRLPKLKAVFDCVVTSLKNVFNILIVYKLFMFIFAVIAVQLFKGKFFYCTDSSKDTEKDCQGYYIDYGKDKKEVKRRDWKRHEFHYDNVIWALLTLFTVSTGEGWPQVLQHSVDVTEEDRGPSHGNRMEMSIFYVIYFVVFPFFFVNIFVALIIITFQEQGDKMMEECSLEKNERACIDFAISAKPLTRYMPQNRHTFQYRLWHFVVSPSFEYTVLAMIALNTIVLMMKYYSAPTAYDAALKHLNTAFTVLFSVECVLKIMAFGFLNYFRDTWNIFDFITVLGSITEIVVDLQFVDTFNMSFLKLFRAARLIKLLRQGYTIRILLWTFVQSFKALPYVCLLIAMLFFIYAIIGMQVFGNIKLNEETHINQHNNFKTFSGALMLLFRSATGESWQEIMLSCLGRQQCETDPSLTSDQEGGCGSDFAYFYFVSFIFFSSFLMLNLFVAVIMDNFEYLTRDSSILGPHHLDEFVRIWGEYDRAACGRIHYTDMYEMLTNMSPPLGLGKKCPSKVAYKRLVLMNMPVDDDMSVHFTSTLMALIRTALEIKIARGGEDRNQMDLDLQKEISVIWPHLSQKTLDLLVPIHKASDMTIGKIYAAMMIMDYYKQSKAKKLRQQLEEQKHAPMFQRMDASSLPQEILCNAKSLSFLRHSEQHSLERVSPDDTYRPRQRSYRGPRINHRETSSHERGRSKERRHLLSPDVSRCNSEERSRDPSCERRRSRSPSEGPTTTLQRQVNTSGSPAHSASESGTPRNRRQLPQTPSRPRPYISYSPLICRAHTSPTPATSSEGQPQPQDGPGSSTDSSWRADKEGGSSGGQVSGPSHPSPHRYISEPYLPFHEDLSGGEAGEKQETLTFETAMATSLGRANAISSAPQLRHSWQVPNGHFRKHLGQTNPAGASELLSDTDEDDRC</sequence>
<dbReference type="SMART" id="SM01062">
    <property type="entry name" value="Ca_chan_IQ"/>
    <property type="match status" value="1"/>
</dbReference>
<feature type="transmembrane region" description="Helical" evidence="21">
    <location>
        <begin position="277"/>
        <end position="299"/>
    </location>
</feature>
<dbReference type="GO" id="GO:0045202">
    <property type="term" value="C:synapse"/>
    <property type="evidence" value="ECO:0007669"/>
    <property type="project" value="GOC"/>
</dbReference>
<dbReference type="Gene3D" id="1.20.120.350">
    <property type="entry name" value="Voltage-gated potassium channels. Chain C"/>
    <property type="match status" value="3"/>
</dbReference>
<dbReference type="GO" id="GO:0098703">
    <property type="term" value="P:calcium ion import across plasma membrane"/>
    <property type="evidence" value="ECO:0007669"/>
    <property type="project" value="TreeGrafter"/>
</dbReference>
<evidence type="ECO:0000256" key="5">
    <source>
        <dbReference type="ARBA" id="ARBA00022673"/>
    </source>
</evidence>
<dbReference type="InterPro" id="IPR050599">
    <property type="entry name" value="VDCC_alpha-1_subunit"/>
</dbReference>
<keyword evidence="7 18" id="KW-0479">Metal-binding</keyword>
<feature type="transmembrane region" description="Helical" evidence="21">
    <location>
        <begin position="151"/>
        <end position="170"/>
    </location>
</feature>
<feature type="binding site" evidence="18">
    <location>
        <position position="330"/>
    </location>
    <ligand>
        <name>Ca(2+)</name>
        <dbReference type="ChEBI" id="CHEBI:29108"/>
    </ligand>
</feature>
<dbReference type="FunFam" id="1.10.287.70:FF:000023">
    <property type="entry name" value="Voltage-dependent R-type calcium channel subunit alpha"/>
    <property type="match status" value="1"/>
</dbReference>
<name>A0A4W6G2I3_LATCA</name>
<dbReference type="InterPro" id="IPR005821">
    <property type="entry name" value="Ion_trans_dom"/>
</dbReference>
<dbReference type="Gene3D" id="1.10.287.70">
    <property type="match status" value="4"/>
</dbReference>
<accession>A0A4W6G2I3</accession>
<dbReference type="Gene3D" id="6.10.250.2180">
    <property type="match status" value="1"/>
</dbReference>
<feature type="transmembrane region" description="Helical" evidence="21">
    <location>
        <begin position="1027"/>
        <end position="1045"/>
    </location>
</feature>
<feature type="transmembrane region" description="Helical" evidence="21">
    <location>
        <begin position="1181"/>
        <end position="1204"/>
    </location>
</feature>
<feature type="transmembrane region" description="Helical" evidence="21">
    <location>
        <begin position="182"/>
        <end position="202"/>
    </location>
</feature>
<evidence type="ECO:0000256" key="6">
    <source>
        <dbReference type="ARBA" id="ARBA00022692"/>
    </source>
</evidence>
<proteinExistence type="inferred from homology"/>
<reference evidence="23" key="3">
    <citation type="submission" date="2025-09" db="UniProtKB">
        <authorList>
            <consortium name="Ensembl"/>
        </authorList>
    </citation>
    <scope>IDENTIFICATION</scope>
</reference>
<feature type="compositionally biased region" description="Polar residues" evidence="20">
    <location>
        <begin position="1533"/>
        <end position="1558"/>
    </location>
</feature>
<feature type="transmembrane region" description="Helical" evidence="21">
    <location>
        <begin position="644"/>
        <end position="662"/>
    </location>
</feature>
<dbReference type="FunFam" id="1.20.120.350:FF:000013">
    <property type="entry name" value="Voltage-dependent N-type calcium channel subunit alpha"/>
    <property type="match status" value="1"/>
</dbReference>
<evidence type="ECO:0000313" key="24">
    <source>
        <dbReference type="Proteomes" id="UP000314980"/>
    </source>
</evidence>
<keyword evidence="4 19" id="KW-0109">Calcium transport</keyword>
<evidence type="ECO:0000313" key="23">
    <source>
        <dbReference type="Ensembl" id="ENSLCAP00010057688.1"/>
    </source>
</evidence>
<evidence type="ECO:0000256" key="20">
    <source>
        <dbReference type="SAM" id="MobiDB-lite"/>
    </source>
</evidence>
<feature type="compositionally biased region" description="Basic and acidic residues" evidence="20">
    <location>
        <begin position="1591"/>
        <end position="1605"/>
    </location>
</feature>
<evidence type="ECO:0000256" key="21">
    <source>
        <dbReference type="SAM" id="Phobius"/>
    </source>
</evidence>
<dbReference type="GO" id="GO:0043025">
    <property type="term" value="C:neuronal cell body"/>
    <property type="evidence" value="ECO:0007669"/>
    <property type="project" value="TreeGrafter"/>
</dbReference>
<evidence type="ECO:0000256" key="14">
    <source>
        <dbReference type="ARBA" id="ARBA00023157"/>
    </source>
</evidence>
<keyword evidence="8" id="KW-0677">Repeat</keyword>
<evidence type="ECO:0000256" key="16">
    <source>
        <dbReference type="ARBA" id="ARBA00023303"/>
    </source>
</evidence>
<dbReference type="GO" id="GO:0007268">
    <property type="term" value="P:chemical synaptic transmission"/>
    <property type="evidence" value="ECO:0007669"/>
    <property type="project" value="TreeGrafter"/>
</dbReference>
<dbReference type="Proteomes" id="UP000314980">
    <property type="component" value="Unassembled WGS sequence"/>
</dbReference>
<dbReference type="InterPro" id="IPR027359">
    <property type="entry name" value="Volt_channel_dom_sf"/>
</dbReference>
<evidence type="ECO:0000256" key="10">
    <source>
        <dbReference type="ARBA" id="ARBA00022882"/>
    </source>
</evidence>
<evidence type="ECO:0000256" key="17">
    <source>
        <dbReference type="ARBA" id="ARBA00036634"/>
    </source>
</evidence>
<protein>
    <submittedName>
        <fullName evidence="23">Calcium voltage-gated channel subunit alpha1 E</fullName>
    </submittedName>
</protein>
<keyword evidence="9 18" id="KW-0106">Calcium</keyword>
<feature type="compositionally biased region" description="Polar residues" evidence="20">
    <location>
        <begin position="1480"/>
        <end position="1514"/>
    </location>
</feature>
<evidence type="ECO:0000256" key="12">
    <source>
        <dbReference type="ARBA" id="ARBA00023065"/>
    </source>
</evidence>
<feature type="transmembrane region" description="Helical" evidence="21">
    <location>
        <begin position="711"/>
        <end position="729"/>
    </location>
</feature>
<dbReference type="Pfam" id="PF08763">
    <property type="entry name" value="Ca_chan_IQ"/>
    <property type="match status" value="1"/>
</dbReference>
<keyword evidence="16" id="KW-0407">Ion channel</keyword>
<feature type="domain" description="Voltage-dependent calcium channel alpha-1 subunit IQ" evidence="22">
    <location>
        <begin position="1341"/>
        <end position="1375"/>
    </location>
</feature>
<keyword evidence="6 21" id="KW-0812">Transmembrane</keyword>
<dbReference type="GO" id="GO:0046872">
    <property type="term" value="F:metal ion binding"/>
    <property type="evidence" value="ECO:0007669"/>
    <property type="project" value="UniProtKB-KW"/>
</dbReference>
<dbReference type="InterPro" id="IPR031649">
    <property type="entry name" value="GPHH_dom"/>
</dbReference>
<dbReference type="PRINTS" id="PR00167">
    <property type="entry name" value="CACHANNEL"/>
</dbReference>
<keyword evidence="3" id="KW-0597">Phosphoprotein</keyword>
<dbReference type="Pfam" id="PF00520">
    <property type="entry name" value="Ion_trans"/>
    <property type="match status" value="4"/>
</dbReference>
<comment type="catalytic activity">
    <reaction evidence="17">
        <text>Ca(2+)(in) = Ca(2+)(out)</text>
        <dbReference type="Rhea" id="RHEA:29671"/>
        <dbReference type="ChEBI" id="CHEBI:29108"/>
    </reaction>
</comment>
<feature type="transmembrane region" description="Helical" evidence="21">
    <location>
        <begin position="1089"/>
        <end position="1107"/>
    </location>
</feature>
<organism evidence="23 24">
    <name type="scientific">Lates calcarifer</name>
    <name type="common">Barramundi</name>
    <name type="synonym">Holocentrus calcarifer</name>
    <dbReference type="NCBI Taxonomy" id="8187"/>
    <lineage>
        <taxon>Eukaryota</taxon>
        <taxon>Metazoa</taxon>
        <taxon>Chordata</taxon>
        <taxon>Craniata</taxon>
        <taxon>Vertebrata</taxon>
        <taxon>Euteleostomi</taxon>
        <taxon>Actinopterygii</taxon>
        <taxon>Neopterygii</taxon>
        <taxon>Teleostei</taxon>
        <taxon>Neoteleostei</taxon>
        <taxon>Acanthomorphata</taxon>
        <taxon>Carangaria</taxon>
        <taxon>Carangaria incertae sedis</taxon>
        <taxon>Centropomidae</taxon>
        <taxon>Lates</taxon>
    </lineage>
</organism>
<dbReference type="Pfam" id="PF16905">
    <property type="entry name" value="GPHH"/>
    <property type="match status" value="1"/>
</dbReference>
<feature type="compositionally biased region" description="Basic and acidic residues" evidence="20">
    <location>
        <begin position="1459"/>
        <end position="1471"/>
    </location>
</feature>
<dbReference type="PANTHER" id="PTHR45628:SF5">
    <property type="entry name" value="VOLTAGE-DEPENDENT R-TYPE CALCIUM CHANNEL SUBUNIT ALPHA-1E"/>
    <property type="match status" value="1"/>
</dbReference>
<evidence type="ECO:0000256" key="8">
    <source>
        <dbReference type="ARBA" id="ARBA00022737"/>
    </source>
</evidence>
<comment type="similarity">
    <text evidence="19">Belongs to the calcium channel alpha-1 subunit (TC 1.A.1.11) family.</text>
</comment>
<dbReference type="GO" id="GO:0008331">
    <property type="term" value="F:high voltage-gated calcium channel activity"/>
    <property type="evidence" value="ECO:0007669"/>
    <property type="project" value="TreeGrafter"/>
</dbReference>
<feature type="transmembrane region" description="Helical" evidence="21">
    <location>
        <begin position="999"/>
        <end position="1021"/>
    </location>
</feature>
<feature type="compositionally biased region" description="Basic and acidic residues" evidence="20">
    <location>
        <begin position="419"/>
        <end position="429"/>
    </location>
</feature>
<evidence type="ECO:0000256" key="11">
    <source>
        <dbReference type="ARBA" id="ARBA00022989"/>
    </source>
</evidence>
<evidence type="ECO:0000256" key="7">
    <source>
        <dbReference type="ARBA" id="ARBA00022723"/>
    </source>
</evidence>
<dbReference type="FunFam" id="1.20.120.350:FF:000011">
    <property type="entry name" value="Voltage-dependent N-type calcium channel subunit alpha"/>
    <property type="match status" value="1"/>
</dbReference>
<evidence type="ECO:0000256" key="3">
    <source>
        <dbReference type="ARBA" id="ARBA00022553"/>
    </source>
</evidence>
<evidence type="ECO:0000256" key="9">
    <source>
        <dbReference type="ARBA" id="ARBA00022837"/>
    </source>
</evidence>
<feature type="transmembrane region" description="Helical" evidence="21">
    <location>
        <begin position="775"/>
        <end position="797"/>
    </location>
</feature>
<keyword evidence="13 21" id="KW-0472">Membrane</keyword>
<feature type="compositionally biased region" description="Basic and acidic residues" evidence="20">
    <location>
        <begin position="1432"/>
        <end position="1443"/>
    </location>
</feature>
<feature type="transmembrane region" description="Helical" evidence="21">
    <location>
        <begin position="887"/>
        <end position="912"/>
    </location>
</feature>
<evidence type="ECO:0000259" key="22">
    <source>
        <dbReference type="SMART" id="SM01062"/>
    </source>
</evidence>
<dbReference type="FunFam" id="1.10.238.10:FF:000063">
    <property type="entry name" value="Voltage-dependent N-type calcium channel subunit alpha"/>
    <property type="match status" value="1"/>
</dbReference>
<dbReference type="GeneTree" id="ENSGT00940000155601"/>
<gene>
    <name evidence="23" type="primary">CACNA1E</name>
</gene>
<comment type="subcellular location">
    <subcellularLocation>
        <location evidence="1 19">Membrane</location>
        <topology evidence="1 19">Multi-pass membrane protein</topology>
    </subcellularLocation>
</comment>
<feature type="region of interest" description="Disordered" evidence="20">
    <location>
        <begin position="1628"/>
        <end position="1665"/>
    </location>
</feature>
<reference evidence="23" key="2">
    <citation type="submission" date="2025-08" db="UniProtKB">
        <authorList>
            <consortium name="Ensembl"/>
        </authorList>
    </citation>
    <scope>IDENTIFICATION</scope>
</reference>
<evidence type="ECO:0000256" key="1">
    <source>
        <dbReference type="ARBA" id="ARBA00004141"/>
    </source>
</evidence>
<feature type="compositionally biased region" description="Basic residues" evidence="20">
    <location>
        <begin position="1421"/>
        <end position="1431"/>
    </location>
</feature>
<dbReference type="InterPro" id="IPR002077">
    <property type="entry name" value="VDCCAlpha1"/>
</dbReference>
<dbReference type="GO" id="GO:0005891">
    <property type="term" value="C:voltage-gated calcium channel complex"/>
    <property type="evidence" value="ECO:0007669"/>
    <property type="project" value="InterPro"/>
</dbReference>
<keyword evidence="15" id="KW-0325">Glycoprotein</keyword>
<dbReference type="SUPFAM" id="SSF81324">
    <property type="entry name" value="Voltage-gated potassium channels"/>
    <property type="match status" value="3"/>
</dbReference>
<feature type="region of interest" description="Disordered" evidence="20">
    <location>
        <begin position="411"/>
        <end position="551"/>
    </location>
</feature>
<evidence type="ECO:0000256" key="13">
    <source>
        <dbReference type="ARBA" id="ARBA00023136"/>
    </source>
</evidence>
<dbReference type="FunFam" id="1.20.120.350:FF:000001">
    <property type="entry name" value="Voltage-dependent L-type calcium channel subunit alpha"/>
    <property type="match status" value="1"/>
</dbReference>
<dbReference type="InterPro" id="IPR014873">
    <property type="entry name" value="VDCC_a1su_IQ"/>
</dbReference>
<dbReference type="Gene3D" id="6.10.250.2500">
    <property type="match status" value="1"/>
</dbReference>
<feature type="transmembrane region" description="Helical" evidence="21">
    <location>
        <begin position="16"/>
        <end position="38"/>
    </location>
</feature>
<keyword evidence="24" id="KW-1185">Reference proteome</keyword>
<keyword evidence="10 19" id="KW-0851">Voltage-gated channel</keyword>
<keyword evidence="11 21" id="KW-1133">Transmembrane helix</keyword>
<evidence type="ECO:0000256" key="4">
    <source>
        <dbReference type="ARBA" id="ARBA00022568"/>
    </source>
</evidence>
<keyword evidence="12" id="KW-0406">Ion transport</keyword>
<keyword evidence="14" id="KW-1015">Disulfide bond</keyword>
<evidence type="ECO:0000256" key="19">
    <source>
        <dbReference type="RuleBase" id="RU003808"/>
    </source>
</evidence>
<feature type="compositionally biased region" description="Basic and acidic residues" evidence="20">
    <location>
        <begin position="1406"/>
        <end position="1420"/>
    </location>
</feature>
<dbReference type="FunFam" id="1.10.287.70:FF:000025">
    <property type="entry name" value="Voltage-dependent R-type calcium channel subunit alpha"/>
    <property type="match status" value="1"/>
</dbReference>
<feature type="transmembrane region" description="Helical" evidence="21">
    <location>
        <begin position="968"/>
        <end position="987"/>
    </location>
</feature>
<dbReference type="Ensembl" id="ENSLCAT00010059254.1">
    <property type="protein sequence ID" value="ENSLCAP00010057688.1"/>
    <property type="gene ID" value="ENSLCAG00010025963.1"/>
</dbReference>
<dbReference type="PANTHER" id="PTHR45628">
    <property type="entry name" value="VOLTAGE-DEPENDENT CALCIUM CHANNEL TYPE A SUBUNIT ALPHA-1"/>
    <property type="match status" value="1"/>
</dbReference>
<keyword evidence="2" id="KW-0813">Transport</keyword>
<evidence type="ECO:0000256" key="15">
    <source>
        <dbReference type="ARBA" id="ARBA00023180"/>
    </source>
</evidence>
<reference evidence="24" key="1">
    <citation type="submission" date="2015-09" db="EMBL/GenBank/DDBJ databases">
        <authorList>
            <person name="Sai Rama Sridatta P."/>
        </authorList>
    </citation>
    <scope>NUCLEOTIDE SEQUENCE [LARGE SCALE GENOMIC DNA]</scope>
</reference>
<keyword evidence="5 19" id="KW-0107">Calcium channel</keyword>
<evidence type="ECO:0000256" key="2">
    <source>
        <dbReference type="ARBA" id="ARBA00022448"/>
    </source>
</evidence>
<feature type="transmembrane region" description="Helical" evidence="21">
    <location>
        <begin position="354"/>
        <end position="376"/>
    </location>
</feature>
<feature type="region of interest" description="Disordered" evidence="20">
    <location>
        <begin position="1406"/>
        <end position="1607"/>
    </location>
</feature>
<evidence type="ECO:0000256" key="18">
    <source>
        <dbReference type="PIRSR" id="PIRSR602077-1"/>
    </source>
</evidence>
<feature type="binding site" evidence="18">
    <location>
        <position position="858"/>
    </location>
    <ligand>
        <name>Ca(2+)</name>
        <dbReference type="ChEBI" id="CHEBI:29108"/>
    </ligand>
</feature>